<proteinExistence type="predicted"/>
<gene>
    <name evidence="2" type="ORF">EKO04_009011</name>
</gene>
<evidence type="ECO:0000313" key="2">
    <source>
        <dbReference type="EMBL" id="KAF9692709.1"/>
    </source>
</evidence>
<reference evidence="2" key="1">
    <citation type="submission" date="2018-12" db="EMBL/GenBank/DDBJ databases">
        <authorList>
            <person name="Syme R.A."/>
            <person name="Farfan-Caceres L."/>
            <person name="Lichtenzveig J."/>
        </authorList>
    </citation>
    <scope>NUCLEOTIDE SEQUENCE</scope>
    <source>
        <strain evidence="2">Al4</strain>
    </source>
</reference>
<accession>A0A8H7ME03</accession>
<protein>
    <recommendedName>
        <fullName evidence="4">C2H2-type domain-containing protein</fullName>
    </recommendedName>
</protein>
<reference evidence="2" key="2">
    <citation type="submission" date="2020-09" db="EMBL/GenBank/DDBJ databases">
        <title>Reference genome assembly for Australian Ascochyta lentis isolate Al4.</title>
        <authorList>
            <person name="Lee R.C."/>
            <person name="Farfan-Caceres L.M."/>
            <person name="Debler J.W."/>
            <person name="Williams A.H."/>
            <person name="Henares B.M."/>
        </authorList>
    </citation>
    <scope>NUCLEOTIDE SEQUENCE</scope>
    <source>
        <strain evidence="2">Al4</strain>
    </source>
</reference>
<keyword evidence="3" id="KW-1185">Reference proteome</keyword>
<sequence>MDQSHWTNPVYVPLVVPDQAGHDSRSSTDNGAEHNIDPLHINSLNRLPEYTDRIGIEAYHFNNLDDAPLRVLPNTTEGDEASTWSDQNLWMNMYSGGTPTSFFTNDNVDSTALNQLPLPYNMYQTSNFFNESHFNLQGQTANQPFPTQHTSEQFHNTQNLTQNVPLKPNTSYSPPNRLLPSASTTQSHPPQLLSQQPAASNKATPIGTVLLNGKFTCPSPQCVHLTFARTAELRRHHTTRHAQHKPEFWCEAPLCPRGVDLGGKPFHRSDKLAAHVRSMHSSG</sequence>
<feature type="region of interest" description="Disordered" evidence="1">
    <location>
        <begin position="17"/>
        <end position="37"/>
    </location>
</feature>
<organism evidence="2 3">
    <name type="scientific">Ascochyta lentis</name>
    <dbReference type="NCBI Taxonomy" id="205686"/>
    <lineage>
        <taxon>Eukaryota</taxon>
        <taxon>Fungi</taxon>
        <taxon>Dikarya</taxon>
        <taxon>Ascomycota</taxon>
        <taxon>Pezizomycotina</taxon>
        <taxon>Dothideomycetes</taxon>
        <taxon>Pleosporomycetidae</taxon>
        <taxon>Pleosporales</taxon>
        <taxon>Pleosporineae</taxon>
        <taxon>Didymellaceae</taxon>
        <taxon>Ascochyta</taxon>
    </lineage>
</organism>
<evidence type="ECO:0008006" key="4">
    <source>
        <dbReference type="Google" id="ProtNLM"/>
    </source>
</evidence>
<feature type="compositionally biased region" description="Low complexity" evidence="1">
    <location>
        <begin position="189"/>
        <end position="200"/>
    </location>
</feature>
<evidence type="ECO:0000256" key="1">
    <source>
        <dbReference type="SAM" id="MobiDB-lite"/>
    </source>
</evidence>
<dbReference type="EMBL" id="RZGK01000017">
    <property type="protein sequence ID" value="KAF9692709.1"/>
    <property type="molecule type" value="Genomic_DNA"/>
</dbReference>
<name>A0A8H7ME03_9PLEO</name>
<feature type="region of interest" description="Disordered" evidence="1">
    <location>
        <begin position="162"/>
        <end position="200"/>
    </location>
</feature>
<dbReference type="Gene3D" id="3.30.160.60">
    <property type="entry name" value="Classic Zinc Finger"/>
    <property type="match status" value="1"/>
</dbReference>
<dbReference type="AlphaFoldDB" id="A0A8H7ME03"/>
<comment type="caution">
    <text evidence="2">The sequence shown here is derived from an EMBL/GenBank/DDBJ whole genome shotgun (WGS) entry which is preliminary data.</text>
</comment>
<evidence type="ECO:0000313" key="3">
    <source>
        <dbReference type="Proteomes" id="UP000651452"/>
    </source>
</evidence>
<dbReference type="OrthoDB" id="2687452at2759"/>
<dbReference type="Proteomes" id="UP000651452">
    <property type="component" value="Unassembled WGS sequence"/>
</dbReference>
<feature type="compositionally biased region" description="Basic and acidic residues" evidence="1">
    <location>
        <begin position="20"/>
        <end position="37"/>
    </location>
</feature>
<feature type="compositionally biased region" description="Polar residues" evidence="1">
    <location>
        <begin position="162"/>
        <end position="174"/>
    </location>
</feature>